<dbReference type="RefSeq" id="WP_138252004.1">
    <property type="nucleotide sequence ID" value="NZ_VAVZ01000005.1"/>
</dbReference>
<name>A0A5R9BH04_9MICC</name>
<dbReference type="InterPro" id="IPR008928">
    <property type="entry name" value="6-hairpin_glycosidase_sf"/>
</dbReference>
<dbReference type="Pfam" id="PF03190">
    <property type="entry name" value="Thioredox_DsbH"/>
    <property type="match status" value="1"/>
</dbReference>
<dbReference type="PANTHER" id="PTHR42899">
    <property type="entry name" value="SPERMATOGENESIS-ASSOCIATED PROTEIN 20"/>
    <property type="match status" value="1"/>
</dbReference>
<gene>
    <name evidence="2" type="ORF">FEF26_02715</name>
</gene>
<dbReference type="PIRSF" id="PIRSF006402">
    <property type="entry name" value="UCP006402_thioredoxin"/>
    <property type="match status" value="1"/>
</dbReference>
<evidence type="ECO:0000313" key="2">
    <source>
        <dbReference type="EMBL" id="TLP99539.1"/>
    </source>
</evidence>
<keyword evidence="3" id="KW-1185">Reference proteome</keyword>
<evidence type="ECO:0000259" key="1">
    <source>
        <dbReference type="Pfam" id="PF03190"/>
    </source>
</evidence>
<dbReference type="AlphaFoldDB" id="A0A5R9BH04"/>
<organism evidence="2 3">
    <name type="scientific">Nesterenkonia salmonea</name>
    <dbReference type="NCBI Taxonomy" id="1804987"/>
    <lineage>
        <taxon>Bacteria</taxon>
        <taxon>Bacillati</taxon>
        <taxon>Actinomycetota</taxon>
        <taxon>Actinomycetes</taxon>
        <taxon>Micrococcales</taxon>
        <taxon>Micrococcaceae</taxon>
        <taxon>Nesterenkonia</taxon>
    </lineage>
</organism>
<comment type="caution">
    <text evidence="2">The sequence shown here is derived from an EMBL/GenBank/DDBJ whole genome shotgun (WGS) entry which is preliminary data.</text>
</comment>
<feature type="domain" description="Spermatogenesis-associated protein 20-like TRX" evidence="1">
    <location>
        <begin position="3"/>
        <end position="163"/>
    </location>
</feature>
<dbReference type="InterPro" id="IPR036249">
    <property type="entry name" value="Thioredoxin-like_sf"/>
</dbReference>
<dbReference type="SUPFAM" id="SSF48208">
    <property type="entry name" value="Six-hairpin glycosidases"/>
    <property type="match status" value="1"/>
</dbReference>
<sequence length="730" mass="78430">MAQRLINAQSAYLRQHADNPVDWWPWGSDAFAEAERRDTPVFVSIGYAACHWCHVMAHESFEDEAVAAFLNERFVSIKVDREEHPDVDDAYMAATQAMTSQGGWPMSIFALPDGRVFHAGTYFPPQRAGQVPSFAEVLQAVHEAWVQRREQVEEQAATIAEALGQQRQRQAQMATVVHTSDDGAPAPALSRESLQELTGQILEALIADEDTVHGGFGSAPKFPPSPVMTWLLEESAWTLRAEDPDGTGEPDRAGGLAIHTMEAMARSALFDHVEGGFARYATDRAWQLPHFEKMLLDNAQLLSAYARLSRHPAADTDVQARAERVARMTVEWLKNRMLTPQGLLASSLDADTVDAEGHREEGATYLFSDEQLIQLATSAGLSISRAHEFAALNQGVPADEHALRAGAPLEINEATARTLHFDEPLTGDDRALWEAVAPHLRKAREERPQPARDDKVVASWNAQTIRSLAEAAMIWDDAETLSFAEKLADKLWAVHTESGPDGARICRTSYDGVRGKKLGTLADHAHTVNAYFSLASALVGTGRESLSVNRGRQVLDYTLSRAIVRDAQDAASWSLADSFEDMAAPGQSGPQLASPIDGPEPSSVAALAQALQTAAALQHPPVGEISAVDILHHVPLIGPQAPLAVGGSLVAARRAAAGSAAFRILGGTPADLAQLRRVSALLGIPVEPLGDGVVISFRQQLTLSVCLSGAGGGVCLAPVSSISAALSAIR</sequence>
<dbReference type="Proteomes" id="UP000310458">
    <property type="component" value="Unassembled WGS sequence"/>
</dbReference>
<dbReference type="OrthoDB" id="9762614at2"/>
<dbReference type="InterPro" id="IPR004879">
    <property type="entry name" value="Ssp411-like_TRX"/>
</dbReference>
<accession>A0A5R9BH04</accession>
<reference evidence="2 3" key="1">
    <citation type="submission" date="2019-05" db="EMBL/GenBank/DDBJ databases">
        <title>Nesterenkonia sp. GY074 isolated from the Southern Atlantic Ocean.</title>
        <authorList>
            <person name="Zhang G."/>
        </authorList>
    </citation>
    <scope>NUCLEOTIDE SEQUENCE [LARGE SCALE GENOMIC DNA]</scope>
    <source>
        <strain evidence="2 3">GY074</strain>
    </source>
</reference>
<evidence type="ECO:0000313" key="3">
    <source>
        <dbReference type="Proteomes" id="UP000310458"/>
    </source>
</evidence>
<dbReference type="Gene3D" id="3.40.30.10">
    <property type="entry name" value="Glutaredoxin"/>
    <property type="match status" value="1"/>
</dbReference>
<proteinExistence type="predicted"/>
<dbReference type="InterPro" id="IPR024705">
    <property type="entry name" value="Ssp411"/>
</dbReference>
<dbReference type="GO" id="GO:0005975">
    <property type="term" value="P:carbohydrate metabolic process"/>
    <property type="evidence" value="ECO:0007669"/>
    <property type="project" value="InterPro"/>
</dbReference>
<dbReference type="SUPFAM" id="SSF52833">
    <property type="entry name" value="Thioredoxin-like"/>
    <property type="match status" value="1"/>
</dbReference>
<dbReference type="EMBL" id="VAVZ01000005">
    <property type="protein sequence ID" value="TLP99539.1"/>
    <property type="molecule type" value="Genomic_DNA"/>
</dbReference>
<protein>
    <submittedName>
        <fullName evidence="2">Thioredoxin domain-containing protein</fullName>
    </submittedName>
</protein>
<dbReference type="PANTHER" id="PTHR42899:SF1">
    <property type="entry name" value="SPERMATOGENESIS-ASSOCIATED PROTEIN 20"/>
    <property type="match status" value="1"/>
</dbReference>
<dbReference type="CDD" id="cd02955">
    <property type="entry name" value="SSP411"/>
    <property type="match status" value="1"/>
</dbReference>